<dbReference type="EMBL" id="ATNM01000197">
    <property type="protein sequence ID" value="EPR65323.1"/>
    <property type="molecule type" value="Genomic_DNA"/>
</dbReference>
<dbReference type="Proteomes" id="UP000014974">
    <property type="component" value="Unassembled WGS sequence"/>
</dbReference>
<comment type="caution">
    <text evidence="1">The sequence shown here is derived from an EMBL/GenBank/DDBJ whole genome shotgun (WGS) entry which is preliminary data.</text>
</comment>
<name>S7WM95_9BACT</name>
<accession>S7WM95</accession>
<dbReference type="AlphaFoldDB" id="S7WM95"/>
<sequence length="38" mass="4436">MVELIWMEKCKIRFVLVSPGKNKIPLFLKGDKGGFQRE</sequence>
<evidence type="ECO:0000313" key="2">
    <source>
        <dbReference type="Proteomes" id="UP000014974"/>
    </source>
</evidence>
<gene>
    <name evidence="1" type="ORF">ADICYQ_5856</name>
</gene>
<reference evidence="1 2" key="1">
    <citation type="journal article" date="2013" name="Genome Announc.">
        <title>Draft Genome Sequence of Cyclobacterium qasimii Strain M12-11BT, Isolated from Arctic Marine Sediment.</title>
        <authorList>
            <person name="Shivaji S."/>
            <person name="Ara S."/>
            <person name="Singh A."/>
            <person name="Kumar Pinnaka A."/>
        </authorList>
    </citation>
    <scope>NUCLEOTIDE SEQUENCE [LARGE SCALE GENOMIC DNA]</scope>
    <source>
        <strain evidence="1 2">M12-11B</strain>
    </source>
</reference>
<protein>
    <submittedName>
        <fullName evidence="1">Uncharacterized protein</fullName>
    </submittedName>
</protein>
<evidence type="ECO:0000313" key="1">
    <source>
        <dbReference type="EMBL" id="EPR65323.1"/>
    </source>
</evidence>
<organism evidence="1 2">
    <name type="scientific">Cyclobacterium qasimii M12-11B</name>
    <dbReference type="NCBI Taxonomy" id="641524"/>
    <lineage>
        <taxon>Bacteria</taxon>
        <taxon>Pseudomonadati</taxon>
        <taxon>Bacteroidota</taxon>
        <taxon>Cytophagia</taxon>
        <taxon>Cytophagales</taxon>
        <taxon>Cyclobacteriaceae</taxon>
        <taxon>Cyclobacterium</taxon>
    </lineage>
</organism>
<proteinExistence type="predicted"/>